<keyword evidence="4" id="KW-1185">Reference proteome</keyword>
<dbReference type="STRING" id="299255.SAMN02745129_2782"/>
<keyword evidence="1" id="KW-0732">Signal</keyword>
<sequence length="341" mass="39582">MMEPRRQDAGSGRPALLGRLCVLTALAAPAQANVVEELETFIRDNIEQTFAATVLITDRQSLSLGFVNFDPNEILPIDDPNLGDETSVELRNELSVYTLPLDWNLWQQDTWQLQLHARAGYVRVNQRLALFGDLEAVTDTNRDETFDLFLQPQLVWDFGRRWQGRFGMGGHLTRYKNKFEYRNPQTQSLEDILEGNLFNFSVDAWQLQPELLVRYRHQRGRTYWQYQSAYSYFWGKTFNLDNPLHRATPEGARWLNGVSMRRPLPDLFLTQQDYRLGLNRIDIRGDVTTPFDTHYYYEFIAEWLINTKGKVPWLDNVGLGLLFNYGSALKGASLVLVYNVD</sequence>
<organism evidence="3 4">
    <name type="scientific">Ferrimonas marina</name>
    <dbReference type="NCBI Taxonomy" id="299255"/>
    <lineage>
        <taxon>Bacteria</taxon>
        <taxon>Pseudomonadati</taxon>
        <taxon>Pseudomonadota</taxon>
        <taxon>Gammaproteobacteria</taxon>
        <taxon>Alteromonadales</taxon>
        <taxon>Ferrimonadaceae</taxon>
        <taxon>Ferrimonas</taxon>
    </lineage>
</organism>
<dbReference type="Pfam" id="PF11557">
    <property type="entry name" value="Omp_AT"/>
    <property type="match status" value="1"/>
</dbReference>
<name>A0A1M5VHY3_9GAMM</name>
<evidence type="ECO:0000259" key="2">
    <source>
        <dbReference type="Pfam" id="PF11557"/>
    </source>
</evidence>
<feature type="chain" id="PRO_5009914429" evidence="1">
    <location>
        <begin position="33"/>
        <end position="341"/>
    </location>
</feature>
<dbReference type="OrthoDB" id="6080400at2"/>
<evidence type="ECO:0000256" key="1">
    <source>
        <dbReference type="SAM" id="SignalP"/>
    </source>
</evidence>
<feature type="domain" description="Solitary outer membrane autotransporter-like beta-barrel" evidence="2">
    <location>
        <begin position="33"/>
        <end position="339"/>
    </location>
</feature>
<dbReference type="InterPro" id="IPR021621">
    <property type="entry name" value="Omp_AT"/>
</dbReference>
<dbReference type="EMBL" id="FQXG01000004">
    <property type="protein sequence ID" value="SHH74684.1"/>
    <property type="molecule type" value="Genomic_DNA"/>
</dbReference>
<dbReference type="AlphaFoldDB" id="A0A1M5VHY3"/>
<proteinExistence type="predicted"/>
<feature type="signal peptide" evidence="1">
    <location>
        <begin position="1"/>
        <end position="32"/>
    </location>
</feature>
<protein>
    <submittedName>
        <fullName evidence="3">Solitary outer membrane autotransporter beta-barrel domain-containing protein</fullName>
    </submittedName>
</protein>
<dbReference type="Proteomes" id="UP000184268">
    <property type="component" value="Unassembled WGS sequence"/>
</dbReference>
<evidence type="ECO:0000313" key="4">
    <source>
        <dbReference type="Proteomes" id="UP000184268"/>
    </source>
</evidence>
<evidence type="ECO:0000313" key="3">
    <source>
        <dbReference type="EMBL" id="SHH74684.1"/>
    </source>
</evidence>
<dbReference type="RefSeq" id="WP_067656626.1">
    <property type="nucleotide sequence ID" value="NZ_FQXG01000004.1"/>
</dbReference>
<accession>A0A1M5VHY3</accession>
<gene>
    <name evidence="3" type="ORF">SAMN02745129_2782</name>
</gene>
<reference evidence="3 4" key="1">
    <citation type="submission" date="2016-11" db="EMBL/GenBank/DDBJ databases">
        <authorList>
            <person name="Jaros S."/>
            <person name="Januszkiewicz K."/>
            <person name="Wedrychowicz H."/>
        </authorList>
    </citation>
    <scope>NUCLEOTIDE SEQUENCE [LARGE SCALE GENOMIC DNA]</scope>
    <source>
        <strain evidence="3 4">DSM 16917</strain>
    </source>
</reference>